<feature type="transmembrane region" description="Helical" evidence="1">
    <location>
        <begin position="46"/>
        <end position="64"/>
    </location>
</feature>
<dbReference type="HAMAP" id="MF_02088">
    <property type="entry name" value="Q_prec_transport"/>
    <property type="match status" value="1"/>
</dbReference>
<dbReference type="PANTHER" id="PTHR34300">
    <property type="entry name" value="QUEUOSINE PRECURSOR TRANSPORTER-RELATED"/>
    <property type="match status" value="1"/>
</dbReference>
<keyword evidence="1" id="KW-0813">Transport</keyword>
<keyword evidence="1" id="KW-0472">Membrane</keyword>
<dbReference type="EMBL" id="JACICY010000002">
    <property type="protein sequence ID" value="MBB3860003.1"/>
    <property type="molecule type" value="Genomic_DNA"/>
</dbReference>
<keyword evidence="1" id="KW-0997">Cell inner membrane</keyword>
<evidence type="ECO:0000313" key="2">
    <source>
        <dbReference type="EMBL" id="MBB3860003.1"/>
    </source>
</evidence>
<comment type="caution">
    <text evidence="2">The sequence shown here is derived from an EMBL/GenBank/DDBJ whole genome shotgun (WGS) entry which is preliminary data.</text>
</comment>
<accession>A0A7W5ZU66</accession>
<protein>
    <recommendedName>
        <fullName evidence="1">Probable queuosine precursor transporter</fullName>
        <shortName evidence="1">Q precursor transporter</shortName>
    </recommendedName>
</protein>
<evidence type="ECO:0000313" key="3">
    <source>
        <dbReference type="Proteomes" id="UP000562395"/>
    </source>
</evidence>
<organism evidence="2 3">
    <name type="scientific">Novosphingobium hassiacum</name>
    <dbReference type="NCBI Taxonomy" id="173676"/>
    <lineage>
        <taxon>Bacteria</taxon>
        <taxon>Pseudomonadati</taxon>
        <taxon>Pseudomonadota</taxon>
        <taxon>Alphaproteobacteria</taxon>
        <taxon>Sphingomonadales</taxon>
        <taxon>Sphingomonadaceae</taxon>
        <taxon>Novosphingobium</taxon>
    </lineage>
</organism>
<feature type="transmembrane region" description="Helical" evidence="1">
    <location>
        <begin position="15"/>
        <end position="34"/>
    </location>
</feature>
<feature type="transmembrane region" description="Helical" evidence="1">
    <location>
        <begin position="186"/>
        <end position="205"/>
    </location>
</feature>
<dbReference type="GO" id="GO:0022857">
    <property type="term" value="F:transmembrane transporter activity"/>
    <property type="evidence" value="ECO:0007669"/>
    <property type="project" value="UniProtKB-UniRule"/>
</dbReference>
<comment type="similarity">
    <text evidence="1">Belongs to the vitamin uptake transporter (VUT/ECF) (TC 2.A.88) family. Q precursor transporter subfamily.</text>
</comment>
<gene>
    <name evidence="2" type="ORF">GGQ88_001264</name>
</gene>
<reference evidence="2 3" key="1">
    <citation type="submission" date="2020-08" db="EMBL/GenBank/DDBJ databases">
        <title>Genomic Encyclopedia of Type Strains, Phase IV (KMG-IV): sequencing the most valuable type-strain genomes for metagenomic binning, comparative biology and taxonomic classification.</title>
        <authorList>
            <person name="Goeker M."/>
        </authorList>
    </citation>
    <scope>NUCLEOTIDE SEQUENCE [LARGE SCALE GENOMIC DNA]</scope>
    <source>
        <strain evidence="2 3">DSM 14552</strain>
    </source>
</reference>
<dbReference type="PANTHER" id="PTHR34300:SF2">
    <property type="entry name" value="QUEUOSINE PRECURSOR TRANSPORTER-RELATED"/>
    <property type="match status" value="1"/>
</dbReference>
<keyword evidence="1" id="KW-0812">Transmembrane</keyword>
<name>A0A7W5ZU66_9SPHN</name>
<dbReference type="Proteomes" id="UP000562395">
    <property type="component" value="Unassembled WGS sequence"/>
</dbReference>
<proteinExistence type="inferred from homology"/>
<dbReference type="InterPro" id="IPR003744">
    <property type="entry name" value="YhhQ"/>
</dbReference>
<sequence>MQDHVAQAPAIPRSVFLFALFYGGMVTLGGVLGAKQVALGPLAVEAGIFPFLTLVGISSGIAELHGKAVADRLVRYGFLPLAFAIFLTLFVLTLPTDPGMYEPAKAAFPIVLGQSWRMMAAGIMAYGVSVTLNVWIFNRLRGAAGRFTAVRGFIAAALSQIVDTLIFISVSFYGVRPIMALMAGQMLAKVVLSAVLVPLIIMLVLRLGRRLDRIN</sequence>
<dbReference type="Pfam" id="PF02592">
    <property type="entry name" value="Vut_1"/>
    <property type="match status" value="1"/>
</dbReference>
<comment type="subcellular location">
    <subcellularLocation>
        <location evidence="1">Cell inner membrane</location>
        <topology evidence="1">Multi-pass membrane protein</topology>
    </subcellularLocation>
</comment>
<dbReference type="GO" id="GO:0005886">
    <property type="term" value="C:plasma membrane"/>
    <property type="evidence" value="ECO:0007669"/>
    <property type="project" value="UniProtKB-SubCell"/>
</dbReference>
<comment type="function">
    <text evidence="1">Involved in the import of queuosine (Q) precursors, required for Q precursor salvage.</text>
</comment>
<feature type="transmembrane region" description="Helical" evidence="1">
    <location>
        <begin position="149"/>
        <end position="174"/>
    </location>
</feature>
<keyword evidence="1" id="KW-1003">Cell membrane</keyword>
<keyword evidence="1" id="KW-1133">Transmembrane helix</keyword>
<feature type="transmembrane region" description="Helical" evidence="1">
    <location>
        <begin position="116"/>
        <end position="137"/>
    </location>
</feature>
<evidence type="ECO:0000256" key="1">
    <source>
        <dbReference type="HAMAP-Rule" id="MF_02088"/>
    </source>
</evidence>
<dbReference type="RefSeq" id="WP_183612261.1">
    <property type="nucleotide sequence ID" value="NZ_JACICY010000002.1"/>
</dbReference>
<dbReference type="AlphaFoldDB" id="A0A7W5ZU66"/>
<keyword evidence="3" id="KW-1185">Reference proteome</keyword>
<feature type="transmembrane region" description="Helical" evidence="1">
    <location>
        <begin position="76"/>
        <end position="96"/>
    </location>
</feature>
<dbReference type="NCBIfam" id="TIGR00697">
    <property type="entry name" value="queuosine precursor transporter"/>
    <property type="match status" value="1"/>
</dbReference>